<dbReference type="EMBL" id="WWCJ01000028">
    <property type="protein sequence ID" value="MYN05372.1"/>
    <property type="molecule type" value="Genomic_DNA"/>
</dbReference>
<dbReference type="RefSeq" id="WP_161028318.1">
    <property type="nucleotide sequence ID" value="NZ_WWCJ01000028.1"/>
</dbReference>
<comment type="caution">
    <text evidence="1">The sequence shown here is derived from an EMBL/GenBank/DDBJ whole genome shotgun (WGS) entry which is preliminary data.</text>
</comment>
<evidence type="ECO:0000313" key="1">
    <source>
        <dbReference type="EMBL" id="MYN05372.1"/>
    </source>
</evidence>
<reference evidence="1 2" key="1">
    <citation type="submission" date="2019-12" db="EMBL/GenBank/DDBJ databases">
        <title>Novel species isolated from a subtropical stream in China.</title>
        <authorList>
            <person name="Lu H."/>
        </authorList>
    </citation>
    <scope>NUCLEOTIDE SEQUENCE [LARGE SCALE GENOMIC DNA]</scope>
    <source>
        <strain evidence="1 2">DS3</strain>
    </source>
</reference>
<organism evidence="1 2">
    <name type="scientific">Pseudoduganella guangdongensis</name>
    <dbReference type="NCBI Taxonomy" id="2692179"/>
    <lineage>
        <taxon>Bacteria</taxon>
        <taxon>Pseudomonadati</taxon>
        <taxon>Pseudomonadota</taxon>
        <taxon>Betaproteobacteria</taxon>
        <taxon>Burkholderiales</taxon>
        <taxon>Oxalobacteraceae</taxon>
        <taxon>Telluria group</taxon>
        <taxon>Pseudoduganella</taxon>
    </lineage>
</organism>
<keyword evidence="2" id="KW-1185">Reference proteome</keyword>
<accession>A0A6N9HR47</accession>
<gene>
    <name evidence="1" type="ORF">GTP41_25055</name>
</gene>
<dbReference type="AlphaFoldDB" id="A0A6N9HR47"/>
<proteinExistence type="predicted"/>
<evidence type="ECO:0000313" key="2">
    <source>
        <dbReference type="Proteomes" id="UP000448575"/>
    </source>
</evidence>
<dbReference type="Proteomes" id="UP000448575">
    <property type="component" value="Unassembled WGS sequence"/>
</dbReference>
<name>A0A6N9HR47_9BURK</name>
<protein>
    <submittedName>
        <fullName evidence="1">Uncharacterized protein</fullName>
    </submittedName>
</protein>
<sequence length="69" mass="7685">MSTKISVLLDDAEAARFDAFCANRGYKKSTLIVRLIKEHLDREDYPLQGSLLSSSARTDIDGAKRKPNS</sequence>